<protein>
    <recommendedName>
        <fullName evidence="4">RUN domain-containing protein</fullName>
    </recommendedName>
</protein>
<reference evidence="5" key="1">
    <citation type="submission" date="2013-04" db="EMBL/GenBank/DDBJ databases">
        <authorList>
            <person name="Qu J."/>
            <person name="Murali S.C."/>
            <person name="Bandaranaike D."/>
            <person name="Bellair M."/>
            <person name="Blankenburg K."/>
            <person name="Chao H."/>
            <person name="Dinh H."/>
            <person name="Doddapaneni H."/>
            <person name="Downs B."/>
            <person name="Dugan-Rocha S."/>
            <person name="Elkadiri S."/>
            <person name="Gnanaolivu R.D."/>
            <person name="Hernandez B."/>
            <person name="Javaid M."/>
            <person name="Jayaseelan J.C."/>
            <person name="Lee S."/>
            <person name="Li M."/>
            <person name="Ming W."/>
            <person name="Munidasa M."/>
            <person name="Muniz J."/>
            <person name="Nguyen L."/>
            <person name="Ongeri F."/>
            <person name="Osuji N."/>
            <person name="Pu L.-L."/>
            <person name="Puazo M."/>
            <person name="Qu C."/>
            <person name="Quiroz J."/>
            <person name="Raj R."/>
            <person name="Weissenberger G."/>
            <person name="Xin Y."/>
            <person name="Zou X."/>
            <person name="Han Y."/>
            <person name="Richards S."/>
            <person name="Worley K."/>
            <person name="Muzny D."/>
            <person name="Gibbs R."/>
        </authorList>
    </citation>
    <scope>NUCLEOTIDE SEQUENCE</scope>
    <source>
        <strain evidence="5">Sampled in the wild</strain>
    </source>
</reference>
<dbReference type="GO" id="GO:0005737">
    <property type="term" value="C:cytoplasm"/>
    <property type="evidence" value="ECO:0007669"/>
    <property type="project" value="TreeGrafter"/>
</dbReference>
<sequence length="383" mass="43030">MNPFTLFLIKMYHHLRRMCHLKKTGGLFYSYLEDGRQIGNQLGNDMTAGAQDTIYLCNFRVSVDGEWLCLKELQDVEFSMPGQYHQPIACSPHSPDDPPMSLLARDPAVIERSNLGILGPKKELWDILQMVEKYSAEAQDITASVRDLPTVSTHMGRARAWLRLALMQKKLADYLKVLVDHKEDVLCEYYEPEALLMSDEAIVIVGLLVGLNVIDCNLCVKEEDLDCPQGVIDFSLYLRSSHHLVGGDNGDCSGKGENEDGNGEDGENHMTTVLDQKNYIEELNRHLNATVTNLQSKVESLTATNALMKEDLAIAKNTILSLHEENCNLRKELGHDVHSERIDEGGGELSAKKKDGGDSDSLKHQIELEKKQRLELQKELDLQ</sequence>
<gene>
    <name evidence="5" type="ORF">J437_LFUL010728</name>
</gene>
<feature type="coiled-coil region" evidence="2">
    <location>
        <begin position="284"/>
        <end position="311"/>
    </location>
</feature>
<feature type="non-terminal residue" evidence="5">
    <location>
        <position position="1"/>
    </location>
</feature>
<dbReference type="CDD" id="cd17681">
    <property type="entry name" value="RUN_RUFY1_like"/>
    <property type="match status" value="1"/>
</dbReference>
<name>A0A8K0KCK8_LADFU</name>
<evidence type="ECO:0000256" key="3">
    <source>
        <dbReference type="SAM" id="MobiDB-lite"/>
    </source>
</evidence>
<evidence type="ECO:0000256" key="2">
    <source>
        <dbReference type="SAM" id="Coils"/>
    </source>
</evidence>
<organism evidence="5 6">
    <name type="scientific">Ladona fulva</name>
    <name type="common">Scarce chaser dragonfly</name>
    <name type="synonym">Libellula fulva</name>
    <dbReference type="NCBI Taxonomy" id="123851"/>
    <lineage>
        <taxon>Eukaryota</taxon>
        <taxon>Metazoa</taxon>
        <taxon>Ecdysozoa</taxon>
        <taxon>Arthropoda</taxon>
        <taxon>Hexapoda</taxon>
        <taxon>Insecta</taxon>
        <taxon>Pterygota</taxon>
        <taxon>Palaeoptera</taxon>
        <taxon>Odonata</taxon>
        <taxon>Epiprocta</taxon>
        <taxon>Anisoptera</taxon>
        <taxon>Libelluloidea</taxon>
        <taxon>Libellulidae</taxon>
        <taxon>Ladona</taxon>
    </lineage>
</organism>
<dbReference type="PANTHER" id="PTHR45956:SF6">
    <property type="entry name" value="RUN DOMAIN-CONTAINING PROTEIN"/>
    <property type="match status" value="1"/>
</dbReference>
<feature type="region of interest" description="Disordered" evidence="3">
    <location>
        <begin position="338"/>
        <end position="363"/>
    </location>
</feature>
<dbReference type="SMART" id="SM00593">
    <property type="entry name" value="RUN"/>
    <property type="match status" value="1"/>
</dbReference>
<evidence type="ECO:0000313" key="6">
    <source>
        <dbReference type="Proteomes" id="UP000792457"/>
    </source>
</evidence>
<keyword evidence="6" id="KW-1185">Reference proteome</keyword>
<evidence type="ECO:0000259" key="4">
    <source>
        <dbReference type="PROSITE" id="PS50826"/>
    </source>
</evidence>
<dbReference type="SUPFAM" id="SSF140741">
    <property type="entry name" value="RUN domain-like"/>
    <property type="match status" value="1"/>
</dbReference>
<reference evidence="5" key="2">
    <citation type="submission" date="2017-10" db="EMBL/GenBank/DDBJ databases">
        <title>Ladona fulva Genome sequencing and assembly.</title>
        <authorList>
            <person name="Murali S."/>
            <person name="Richards S."/>
            <person name="Bandaranaike D."/>
            <person name="Bellair M."/>
            <person name="Blankenburg K."/>
            <person name="Chao H."/>
            <person name="Dinh H."/>
            <person name="Doddapaneni H."/>
            <person name="Dugan-Rocha S."/>
            <person name="Elkadiri S."/>
            <person name="Gnanaolivu R."/>
            <person name="Hernandez B."/>
            <person name="Skinner E."/>
            <person name="Javaid M."/>
            <person name="Lee S."/>
            <person name="Li M."/>
            <person name="Ming W."/>
            <person name="Munidasa M."/>
            <person name="Muniz J."/>
            <person name="Nguyen L."/>
            <person name="Hughes D."/>
            <person name="Osuji N."/>
            <person name="Pu L.-L."/>
            <person name="Puazo M."/>
            <person name="Qu C."/>
            <person name="Quiroz J."/>
            <person name="Raj R."/>
            <person name="Weissenberger G."/>
            <person name="Xin Y."/>
            <person name="Zou X."/>
            <person name="Han Y."/>
            <person name="Worley K."/>
            <person name="Muzny D."/>
            <person name="Gibbs R."/>
        </authorList>
    </citation>
    <scope>NUCLEOTIDE SEQUENCE</scope>
    <source>
        <strain evidence="5">Sampled in the wild</strain>
    </source>
</reference>
<accession>A0A8K0KCK8</accession>
<evidence type="ECO:0000313" key="5">
    <source>
        <dbReference type="EMBL" id="KAG8232606.1"/>
    </source>
</evidence>
<dbReference type="PROSITE" id="PS50826">
    <property type="entry name" value="RUN"/>
    <property type="match status" value="1"/>
</dbReference>
<dbReference type="InterPro" id="IPR047335">
    <property type="entry name" value="RUFY1-3"/>
</dbReference>
<dbReference type="InterPro" id="IPR037213">
    <property type="entry name" value="Run_dom_sf"/>
</dbReference>
<comment type="caution">
    <text evidence="5">The sequence shown here is derived from an EMBL/GenBank/DDBJ whole genome shotgun (WGS) entry which is preliminary data.</text>
</comment>
<dbReference type="FunFam" id="1.20.58.900:FF:000011">
    <property type="entry name" value="Uncharacterized protein, isoform B"/>
    <property type="match status" value="1"/>
</dbReference>
<dbReference type="AlphaFoldDB" id="A0A8K0KCK8"/>
<dbReference type="EMBL" id="KZ308634">
    <property type="protein sequence ID" value="KAG8232606.1"/>
    <property type="molecule type" value="Genomic_DNA"/>
</dbReference>
<dbReference type="Pfam" id="PF02759">
    <property type="entry name" value="RUN"/>
    <property type="match status" value="1"/>
</dbReference>
<dbReference type="Proteomes" id="UP000792457">
    <property type="component" value="Unassembled WGS sequence"/>
</dbReference>
<keyword evidence="1 2" id="KW-0175">Coiled coil</keyword>
<proteinExistence type="predicted"/>
<feature type="region of interest" description="Disordered" evidence="3">
    <location>
        <begin position="248"/>
        <end position="268"/>
    </location>
</feature>
<dbReference type="Gene3D" id="1.20.58.900">
    <property type="match status" value="1"/>
</dbReference>
<dbReference type="InterPro" id="IPR004012">
    <property type="entry name" value="Run_dom"/>
</dbReference>
<feature type="domain" description="RUN" evidence="4">
    <location>
        <begin position="96"/>
        <end position="223"/>
    </location>
</feature>
<evidence type="ECO:0000256" key="1">
    <source>
        <dbReference type="ARBA" id="ARBA00023054"/>
    </source>
</evidence>
<dbReference type="PANTHER" id="PTHR45956">
    <property type="entry name" value="RUN AND FYVE DOMAIN-CONTAINING PROTEIN 2-LIKE PROTEIN"/>
    <property type="match status" value="1"/>
</dbReference>
<dbReference type="OrthoDB" id="79871at2759"/>